<protein>
    <submittedName>
        <fullName evidence="1">Uncharacterized protein</fullName>
    </submittedName>
</protein>
<reference evidence="1 2" key="1">
    <citation type="journal article" date="2014" name="PLoS Genet.">
        <title>The Genome of Spironucleus salmonicida Highlights a Fish Pathogen Adapted to Fluctuating Environments.</title>
        <authorList>
            <person name="Xu F."/>
            <person name="Jerlstrom-Hultqvist J."/>
            <person name="Einarsson E."/>
            <person name="Astvaldsson A."/>
            <person name="Svard S.G."/>
            <person name="Andersson J.O."/>
        </authorList>
    </citation>
    <scope>NUCLEOTIDE SEQUENCE [LARGE SCALE GENOMIC DNA]</scope>
    <source>
        <strain evidence="1 2">ATCC 50377</strain>
    </source>
</reference>
<dbReference type="KEGG" id="ssao:94301681"/>
<evidence type="ECO:0000313" key="2">
    <source>
        <dbReference type="Proteomes" id="UP000018208"/>
    </source>
</evidence>
<dbReference type="Proteomes" id="UP000018208">
    <property type="component" value="Unassembled WGS sequence"/>
</dbReference>
<gene>
    <name evidence="1" type="ORF">SS50377_27658</name>
</gene>
<dbReference type="AlphaFoldDB" id="A0A9P8RWD4"/>
<accession>A0A9P8RWD4</accession>
<sequence length="247" mass="28730">MKLLDYSQYSLLDSFQTPFTLKFRLGSCDGQFLPKIYYKIFLVGQSVTDVSVTAPRNYAIERETGVIDKRLWYIRVTNQPWTPIDGKEDIIFLKSKAVPRPAATKAQVELCKKQRRLKWQQESRKKFIMEKLGLGTLDDYAELEDWGQQLDYMVYADDWINTCSNIYDKFQFNDEINEQLQDIKQQIEMVELQEVDKMITADEKPSSKDAKRLVSSVCKEFSDILDVPVDDIFEDGNAGGFRVNNIE</sequence>
<dbReference type="RefSeq" id="XP_067762130.1">
    <property type="nucleotide sequence ID" value="XM_067911443.1"/>
</dbReference>
<dbReference type="EMBL" id="AUWU02000007">
    <property type="protein sequence ID" value="KAH0571357.1"/>
    <property type="molecule type" value="Genomic_DNA"/>
</dbReference>
<dbReference type="GeneID" id="94301681"/>
<name>A0A9P8RWD4_9EUKA</name>
<proteinExistence type="predicted"/>
<keyword evidence="2" id="KW-1185">Reference proteome</keyword>
<organism evidence="1 2">
    <name type="scientific">Spironucleus salmonicida</name>
    <dbReference type="NCBI Taxonomy" id="348837"/>
    <lineage>
        <taxon>Eukaryota</taxon>
        <taxon>Metamonada</taxon>
        <taxon>Diplomonadida</taxon>
        <taxon>Hexamitidae</taxon>
        <taxon>Hexamitinae</taxon>
        <taxon>Spironucleus</taxon>
    </lineage>
</organism>
<evidence type="ECO:0000313" key="1">
    <source>
        <dbReference type="EMBL" id="KAH0571357.1"/>
    </source>
</evidence>
<dbReference type="OrthoDB" id="10253073at2759"/>
<comment type="caution">
    <text evidence="1">The sequence shown here is derived from an EMBL/GenBank/DDBJ whole genome shotgun (WGS) entry which is preliminary data.</text>
</comment>